<comment type="similarity">
    <text evidence="2 16">Belongs to the complex I subunit 4 family.</text>
</comment>
<keyword evidence="11 16" id="KW-0520">NAD</keyword>
<feature type="transmembrane region" description="Helical" evidence="16">
    <location>
        <begin position="141"/>
        <end position="165"/>
    </location>
</feature>
<dbReference type="AlphaFoldDB" id="A0A1B2G3B0"/>
<feature type="transmembrane region" description="Helical" evidence="16">
    <location>
        <begin position="252"/>
        <end position="273"/>
    </location>
</feature>
<proteinExistence type="inferred from homology"/>
<dbReference type="GO" id="GO:0042773">
    <property type="term" value="P:ATP synthesis coupled electron transport"/>
    <property type="evidence" value="ECO:0007669"/>
    <property type="project" value="InterPro"/>
</dbReference>
<reference evidence="19" key="1">
    <citation type="journal article" date="2016" name="Mol. Phylogenet. Evol.">
        <title>Phylogenetic relationships among main superfamilies of Neritimorpha (Mollusca: Gastropoda).</title>
        <authorList>
            <person name="Uribe J.E."/>
            <person name="Colgan D."/>
            <person name="Castro L.R."/>
            <person name="Kano Y."/>
            <person name="Zardoya R."/>
        </authorList>
    </citation>
    <scope>NUCLEOTIDE SEQUENCE</scope>
</reference>
<sequence>MLNLIFMNILLLLPMSSYSCWFSRLFVLMIGSLNCLFYVFSFSMSFDIVSMLTLMDGLNKVMVGLSWWISFLMLMSSQFSVKSKNKNFLSFSWLVCVLNFVLMATFLSSDLVVFYFFFEASLIPTLFLIIGWGYQPERLQAGFYLMLYTITVSLPFLVWICVWFYDVDSKFIIILNMFSFKCFFSFFGEFVGLVMILAFLVKLPLFGFHLWLPKAHVEAPVAGSMILAGVLLKLGGYGLLRVMMISNLYTLFSVYLIMVVGIWGGFLTCLICLRQIDLKALIAYSSVSHMGILVAGILSGSLIGWQGALIMMFAHGFCSSALFSLANIYYEKLGTRNLYLMKGMLCVLPFMAMWWFLFCINNMAAPPSINLMSEILLFFSVGFKSLIFVLLISFVTFFSAIYNLYMYIMVHHGSVSFLGNSFSLVKHCQYLLLFIHIVPIYLFILKSELIVEWLI</sequence>
<evidence type="ECO:0000256" key="4">
    <source>
        <dbReference type="ARBA" id="ARBA00021006"/>
    </source>
</evidence>
<gene>
    <name evidence="19" type="primary">NAD4</name>
</gene>
<dbReference type="InterPro" id="IPR003918">
    <property type="entry name" value="NADH_UbQ_OxRdtase"/>
</dbReference>
<dbReference type="EC" id="7.1.1.2" evidence="3 16"/>
<feature type="transmembrane region" description="Helical" evidence="16">
    <location>
        <begin position="61"/>
        <end position="81"/>
    </location>
</feature>
<feature type="transmembrane region" description="Helical" evidence="16">
    <location>
        <begin position="342"/>
        <end position="365"/>
    </location>
</feature>
<feature type="transmembrane region" description="Helical" evidence="16">
    <location>
        <begin position="21"/>
        <end position="41"/>
    </location>
</feature>
<organism evidence="19">
    <name type="scientific">Pleuropoma jana</name>
    <dbReference type="NCBI Taxonomy" id="1882665"/>
    <lineage>
        <taxon>Eukaryota</taxon>
        <taxon>Metazoa</taxon>
        <taxon>Spiralia</taxon>
        <taxon>Lophotrochozoa</taxon>
        <taxon>Mollusca</taxon>
        <taxon>Gastropoda</taxon>
        <taxon>Neritimorpha</taxon>
        <taxon>Cycloneritida</taxon>
        <taxon>Helicinoidea</taxon>
        <taxon>Helicinidae</taxon>
        <taxon>Pleuropoma</taxon>
    </lineage>
</organism>
<keyword evidence="12 16" id="KW-0830">Ubiquinone</keyword>
<feature type="transmembrane region" description="Helical" evidence="16">
    <location>
        <begin position="428"/>
        <end position="445"/>
    </location>
</feature>
<dbReference type="Pfam" id="PF00361">
    <property type="entry name" value="Proton_antipo_M"/>
    <property type="match status" value="1"/>
</dbReference>
<feature type="transmembrane region" description="Helical" evidence="16">
    <location>
        <begin position="385"/>
        <end position="408"/>
    </location>
</feature>
<evidence type="ECO:0000256" key="3">
    <source>
        <dbReference type="ARBA" id="ARBA00012944"/>
    </source>
</evidence>
<dbReference type="EMBL" id="KU342666">
    <property type="protein sequence ID" value="ANZ03375.1"/>
    <property type="molecule type" value="Genomic_DNA"/>
</dbReference>
<feature type="transmembrane region" description="Helical" evidence="16">
    <location>
        <begin position="88"/>
        <end position="107"/>
    </location>
</feature>
<evidence type="ECO:0000256" key="5">
    <source>
        <dbReference type="ARBA" id="ARBA00022448"/>
    </source>
</evidence>
<dbReference type="GO" id="GO:0015990">
    <property type="term" value="P:electron transport coupled proton transport"/>
    <property type="evidence" value="ECO:0007669"/>
    <property type="project" value="TreeGrafter"/>
</dbReference>
<evidence type="ECO:0000259" key="18">
    <source>
        <dbReference type="Pfam" id="PF01059"/>
    </source>
</evidence>
<evidence type="ECO:0000256" key="16">
    <source>
        <dbReference type="RuleBase" id="RU003297"/>
    </source>
</evidence>
<keyword evidence="5 16" id="KW-0813">Transport</keyword>
<dbReference type="GO" id="GO:0048039">
    <property type="term" value="F:ubiquinone binding"/>
    <property type="evidence" value="ECO:0007669"/>
    <property type="project" value="TreeGrafter"/>
</dbReference>
<protein>
    <recommendedName>
        <fullName evidence="4 16">NADH-ubiquinone oxidoreductase chain 4</fullName>
        <ecNumber evidence="3 16">7.1.1.2</ecNumber>
    </recommendedName>
</protein>
<feature type="transmembrane region" description="Helical" evidence="16">
    <location>
        <begin position="113"/>
        <end position="134"/>
    </location>
</feature>
<accession>A0A1B2G3B0</accession>
<evidence type="ECO:0000313" key="19">
    <source>
        <dbReference type="EMBL" id="ANZ03375.1"/>
    </source>
</evidence>
<evidence type="ECO:0000256" key="12">
    <source>
        <dbReference type="ARBA" id="ARBA00023075"/>
    </source>
</evidence>
<comment type="catalytic activity">
    <reaction evidence="15 16">
        <text>a ubiquinone + NADH + 5 H(+)(in) = a ubiquinol + NAD(+) + 4 H(+)(out)</text>
        <dbReference type="Rhea" id="RHEA:29091"/>
        <dbReference type="Rhea" id="RHEA-COMP:9565"/>
        <dbReference type="Rhea" id="RHEA-COMP:9566"/>
        <dbReference type="ChEBI" id="CHEBI:15378"/>
        <dbReference type="ChEBI" id="CHEBI:16389"/>
        <dbReference type="ChEBI" id="CHEBI:17976"/>
        <dbReference type="ChEBI" id="CHEBI:57540"/>
        <dbReference type="ChEBI" id="CHEBI:57945"/>
        <dbReference type="EC" id="7.1.1.2"/>
    </reaction>
</comment>
<feature type="transmembrane region" description="Helical" evidence="16">
    <location>
        <begin position="280"/>
        <end position="303"/>
    </location>
</feature>
<evidence type="ECO:0000256" key="9">
    <source>
        <dbReference type="ARBA" id="ARBA00022982"/>
    </source>
</evidence>
<feature type="transmembrane region" description="Helical" evidence="16">
    <location>
        <begin position="309"/>
        <end position="330"/>
    </location>
</feature>
<geneLocation type="mitochondrion" evidence="19"/>
<keyword evidence="8" id="KW-1278">Translocase</keyword>
<keyword evidence="13 16" id="KW-0496">Mitochondrion</keyword>
<dbReference type="GO" id="GO:0008137">
    <property type="term" value="F:NADH dehydrogenase (ubiquinone) activity"/>
    <property type="evidence" value="ECO:0007669"/>
    <property type="project" value="UniProtKB-UniRule"/>
</dbReference>
<dbReference type="InterPro" id="IPR000260">
    <property type="entry name" value="NADH4_N"/>
</dbReference>
<comment type="function">
    <text evidence="16">Core subunit of the mitochondrial membrane respiratory chain NADH dehydrogenase (Complex I) which catalyzes electron transfer from NADH through the respiratory chain, using ubiquinone as an electron acceptor. Essential for the catalytic activity and assembly of complex I.</text>
</comment>
<evidence type="ECO:0000256" key="11">
    <source>
        <dbReference type="ARBA" id="ARBA00023027"/>
    </source>
</evidence>
<evidence type="ECO:0000256" key="2">
    <source>
        <dbReference type="ARBA" id="ARBA00009025"/>
    </source>
</evidence>
<evidence type="ECO:0000256" key="7">
    <source>
        <dbReference type="ARBA" id="ARBA00022692"/>
    </source>
</evidence>
<evidence type="ECO:0000256" key="8">
    <source>
        <dbReference type="ARBA" id="ARBA00022967"/>
    </source>
</evidence>
<evidence type="ECO:0000256" key="1">
    <source>
        <dbReference type="ARBA" id="ARBA00004225"/>
    </source>
</evidence>
<evidence type="ECO:0000256" key="14">
    <source>
        <dbReference type="ARBA" id="ARBA00023136"/>
    </source>
</evidence>
<keyword evidence="10 16" id="KW-1133">Transmembrane helix</keyword>
<feature type="domain" description="NADH:ubiquinone oxidoreductase chain 4 N-terminal" evidence="18">
    <location>
        <begin position="1"/>
        <end position="105"/>
    </location>
</feature>
<dbReference type="GO" id="GO:0031966">
    <property type="term" value="C:mitochondrial membrane"/>
    <property type="evidence" value="ECO:0007669"/>
    <property type="project" value="UniProtKB-SubCell"/>
</dbReference>
<evidence type="ECO:0000256" key="13">
    <source>
        <dbReference type="ARBA" id="ARBA00023128"/>
    </source>
</evidence>
<evidence type="ECO:0000256" key="6">
    <source>
        <dbReference type="ARBA" id="ARBA00022660"/>
    </source>
</evidence>
<dbReference type="InterPro" id="IPR001750">
    <property type="entry name" value="ND/Mrp_TM"/>
</dbReference>
<name>A0A1B2G3B0_9GAST</name>
<dbReference type="PRINTS" id="PR01437">
    <property type="entry name" value="NUOXDRDTASE4"/>
</dbReference>
<evidence type="ECO:0000256" key="15">
    <source>
        <dbReference type="ARBA" id="ARBA00049551"/>
    </source>
</evidence>
<keyword evidence="6 16" id="KW-0679">Respiratory chain</keyword>
<dbReference type="PANTHER" id="PTHR43507">
    <property type="entry name" value="NADH-UBIQUINONE OXIDOREDUCTASE CHAIN 4"/>
    <property type="match status" value="1"/>
</dbReference>
<dbReference type="PANTHER" id="PTHR43507:SF20">
    <property type="entry name" value="NADH-UBIQUINONE OXIDOREDUCTASE CHAIN 4"/>
    <property type="match status" value="1"/>
</dbReference>
<comment type="subcellular location">
    <subcellularLocation>
        <location evidence="1 16">Mitochondrion membrane</location>
        <topology evidence="1 16">Multi-pass membrane protein</topology>
    </subcellularLocation>
</comment>
<evidence type="ECO:0000256" key="10">
    <source>
        <dbReference type="ARBA" id="ARBA00022989"/>
    </source>
</evidence>
<keyword evidence="7 16" id="KW-0812">Transmembrane</keyword>
<keyword evidence="9 16" id="KW-0249">Electron transport</keyword>
<dbReference type="Pfam" id="PF01059">
    <property type="entry name" value="Oxidored_q5_N"/>
    <property type="match status" value="1"/>
</dbReference>
<dbReference type="GO" id="GO:0003954">
    <property type="term" value="F:NADH dehydrogenase activity"/>
    <property type="evidence" value="ECO:0007669"/>
    <property type="project" value="TreeGrafter"/>
</dbReference>
<feature type="transmembrane region" description="Helical" evidence="16">
    <location>
        <begin position="221"/>
        <end position="240"/>
    </location>
</feature>
<evidence type="ECO:0000259" key="17">
    <source>
        <dbReference type="Pfam" id="PF00361"/>
    </source>
</evidence>
<keyword evidence="14 16" id="KW-0472">Membrane</keyword>
<feature type="domain" description="NADH:quinone oxidoreductase/Mrp antiporter transmembrane" evidence="17">
    <location>
        <begin position="108"/>
        <end position="398"/>
    </location>
</feature>